<dbReference type="EMBL" id="BMAO01024930">
    <property type="protein sequence ID" value="GFQ98813.1"/>
    <property type="molecule type" value="Genomic_DNA"/>
</dbReference>
<keyword evidence="3 12" id="KW-0813">Transport</keyword>
<evidence type="ECO:0000256" key="8">
    <source>
        <dbReference type="ARBA" id="ARBA00023065"/>
    </source>
</evidence>
<feature type="transmembrane region" description="Helical" evidence="13">
    <location>
        <begin position="68"/>
        <end position="86"/>
    </location>
</feature>
<comment type="caution">
    <text evidence="14">The sequence shown here is derived from an EMBL/GenBank/DDBJ whole genome shotgun (WGS) entry which is preliminary data.</text>
</comment>
<evidence type="ECO:0000256" key="11">
    <source>
        <dbReference type="ARBA" id="ARBA00023303"/>
    </source>
</evidence>
<evidence type="ECO:0000256" key="7">
    <source>
        <dbReference type="ARBA" id="ARBA00023053"/>
    </source>
</evidence>
<evidence type="ECO:0000256" key="13">
    <source>
        <dbReference type="SAM" id="Phobius"/>
    </source>
</evidence>
<evidence type="ECO:0000256" key="6">
    <source>
        <dbReference type="ARBA" id="ARBA00022989"/>
    </source>
</evidence>
<evidence type="ECO:0000313" key="14">
    <source>
        <dbReference type="EMBL" id="GFQ98813.1"/>
    </source>
</evidence>
<dbReference type="Proteomes" id="UP000887116">
    <property type="component" value="Unassembled WGS sequence"/>
</dbReference>
<keyword evidence="5 12" id="KW-0812">Transmembrane</keyword>
<comment type="similarity">
    <text evidence="2 12">Belongs to the amiloride-sensitive sodium channel (TC 1.A.6) family.</text>
</comment>
<dbReference type="PANTHER" id="PTHR11690:SF248">
    <property type="entry name" value="PICKPOCKET 17, ISOFORM A"/>
    <property type="match status" value="1"/>
</dbReference>
<evidence type="ECO:0000256" key="1">
    <source>
        <dbReference type="ARBA" id="ARBA00004141"/>
    </source>
</evidence>
<dbReference type="PRINTS" id="PR01078">
    <property type="entry name" value="AMINACHANNEL"/>
</dbReference>
<dbReference type="GO" id="GO:0005886">
    <property type="term" value="C:plasma membrane"/>
    <property type="evidence" value="ECO:0007669"/>
    <property type="project" value="TreeGrafter"/>
</dbReference>
<dbReference type="PANTHER" id="PTHR11690">
    <property type="entry name" value="AMILORIDE-SENSITIVE SODIUM CHANNEL-RELATED"/>
    <property type="match status" value="1"/>
</dbReference>
<evidence type="ECO:0000256" key="5">
    <source>
        <dbReference type="ARBA" id="ARBA00022692"/>
    </source>
</evidence>
<organism evidence="14 15">
    <name type="scientific">Trichonephila clavata</name>
    <name type="common">Joro spider</name>
    <name type="synonym">Nephila clavata</name>
    <dbReference type="NCBI Taxonomy" id="2740835"/>
    <lineage>
        <taxon>Eukaryota</taxon>
        <taxon>Metazoa</taxon>
        <taxon>Ecdysozoa</taxon>
        <taxon>Arthropoda</taxon>
        <taxon>Chelicerata</taxon>
        <taxon>Arachnida</taxon>
        <taxon>Araneae</taxon>
        <taxon>Araneomorphae</taxon>
        <taxon>Entelegynae</taxon>
        <taxon>Araneoidea</taxon>
        <taxon>Nephilidae</taxon>
        <taxon>Trichonephila</taxon>
    </lineage>
</organism>
<evidence type="ECO:0000256" key="3">
    <source>
        <dbReference type="ARBA" id="ARBA00022448"/>
    </source>
</evidence>
<gene>
    <name evidence="14" type="primary">SCNN1A</name>
    <name evidence="14" type="ORF">TNCT_384221</name>
</gene>
<evidence type="ECO:0000256" key="12">
    <source>
        <dbReference type="RuleBase" id="RU000679"/>
    </source>
</evidence>
<dbReference type="GO" id="GO:0015280">
    <property type="term" value="F:ligand-gated sodium channel activity"/>
    <property type="evidence" value="ECO:0007669"/>
    <property type="project" value="TreeGrafter"/>
</dbReference>
<reference evidence="14" key="1">
    <citation type="submission" date="2020-07" db="EMBL/GenBank/DDBJ databases">
        <title>Multicomponent nature underlies the extraordinary mechanical properties of spider dragline silk.</title>
        <authorList>
            <person name="Kono N."/>
            <person name="Nakamura H."/>
            <person name="Mori M."/>
            <person name="Yoshida Y."/>
            <person name="Ohtoshi R."/>
            <person name="Malay A.D."/>
            <person name="Moran D.A.P."/>
            <person name="Tomita M."/>
            <person name="Numata K."/>
            <person name="Arakawa K."/>
        </authorList>
    </citation>
    <scope>NUCLEOTIDE SEQUENCE</scope>
</reference>
<keyword evidence="9 13" id="KW-0472">Membrane</keyword>
<dbReference type="Gene3D" id="2.60.470.10">
    <property type="entry name" value="Acid-sensing ion channels like domains"/>
    <property type="match status" value="1"/>
</dbReference>
<sequence length="529" mass="61017">MEHAVIKMGNRKRVLKTKIYSLHHFKEKRKKKNYRRHEQLKMLSRFLQGLSAAGVSHVVKAKSNRRRVFWIITVVIAIIATVLMTARSASKKELEFPAVTVCGRYLISRTNAKEAKLQYMEDLYTFLHSIPSKNVSNQIKSRCHEDPLCAWKRFREKCVCYQNPCDTHQCIGNQDGPRCNCSKHLCDWDTTRGFGACQLVQNEQHEICSCRRDFEYPFYNPNVSSLYRELNESLLVNTSDKVMEIINIMRSSKTSDIHDMEYKLLPNVKTLDDYGISYDTLIVSCNYQGFTCDINEDMTTLYSPNHGKCYMFNYVGEEDPKVPKKPKVVRHAGRDHGLHLYLQSERKNILPLFARMVGARIVIHDPRSLPFSNEAGFDIRHGDITSMSIQFSEINRLGPPFGHCAKDGDNETSSYTTIPYNQIACERKCLNNIVFERCKCYHRIFMSVTTAPSGIRVCKTEIDDCFRTVIEDMNRAKIKCHCPVPCSEKKYKITMSSSKLNKAFVRLVKKAKSLKVIDDELSVAEPEFK</sequence>
<keyword evidence="6 13" id="KW-1133">Transmembrane helix</keyword>
<evidence type="ECO:0000256" key="9">
    <source>
        <dbReference type="ARBA" id="ARBA00023136"/>
    </source>
</evidence>
<name>A0A8X6G9X6_TRICU</name>
<keyword evidence="15" id="KW-1185">Reference proteome</keyword>
<evidence type="ECO:0000313" key="15">
    <source>
        <dbReference type="Proteomes" id="UP000887116"/>
    </source>
</evidence>
<comment type="subcellular location">
    <subcellularLocation>
        <location evidence="1">Membrane</location>
        <topology evidence="1">Multi-pass membrane protein</topology>
    </subcellularLocation>
</comment>
<proteinExistence type="inferred from homology"/>
<dbReference type="OrthoDB" id="6502088at2759"/>
<accession>A0A8X6G9X6</accession>
<keyword evidence="11 12" id="KW-0407">Ion channel</keyword>
<keyword evidence="8 12" id="KW-0406">Ion transport</keyword>
<evidence type="ECO:0000256" key="10">
    <source>
        <dbReference type="ARBA" id="ARBA00023201"/>
    </source>
</evidence>
<keyword evidence="10 12" id="KW-0739">Sodium transport</keyword>
<protein>
    <submittedName>
        <fullName evidence="14">Amiloride-sensitive sodium channel subunit alpha</fullName>
    </submittedName>
</protein>
<evidence type="ECO:0000256" key="2">
    <source>
        <dbReference type="ARBA" id="ARBA00007193"/>
    </source>
</evidence>
<dbReference type="InterPro" id="IPR001873">
    <property type="entry name" value="ENaC"/>
</dbReference>
<evidence type="ECO:0000256" key="4">
    <source>
        <dbReference type="ARBA" id="ARBA00022461"/>
    </source>
</evidence>
<keyword evidence="7" id="KW-0915">Sodium</keyword>
<keyword evidence="4 12" id="KW-0894">Sodium channel</keyword>
<dbReference type="AlphaFoldDB" id="A0A8X6G9X6"/>
<dbReference type="Pfam" id="PF00858">
    <property type="entry name" value="ASC"/>
    <property type="match status" value="1"/>
</dbReference>